<evidence type="ECO:0000313" key="2">
    <source>
        <dbReference type="Proteomes" id="UP001239111"/>
    </source>
</evidence>
<dbReference type="Proteomes" id="UP001239111">
    <property type="component" value="Chromosome 1"/>
</dbReference>
<protein>
    <submittedName>
        <fullName evidence="1">Uncharacterized protein</fullName>
    </submittedName>
</protein>
<accession>A0ACC2PQN5</accession>
<gene>
    <name evidence="1" type="ORF">QAD02_021614</name>
</gene>
<dbReference type="EMBL" id="CM056741">
    <property type="protein sequence ID" value="KAJ8685821.1"/>
    <property type="molecule type" value="Genomic_DNA"/>
</dbReference>
<organism evidence="1 2">
    <name type="scientific">Eretmocerus hayati</name>
    <dbReference type="NCBI Taxonomy" id="131215"/>
    <lineage>
        <taxon>Eukaryota</taxon>
        <taxon>Metazoa</taxon>
        <taxon>Ecdysozoa</taxon>
        <taxon>Arthropoda</taxon>
        <taxon>Hexapoda</taxon>
        <taxon>Insecta</taxon>
        <taxon>Pterygota</taxon>
        <taxon>Neoptera</taxon>
        <taxon>Endopterygota</taxon>
        <taxon>Hymenoptera</taxon>
        <taxon>Apocrita</taxon>
        <taxon>Proctotrupomorpha</taxon>
        <taxon>Chalcidoidea</taxon>
        <taxon>Aphelinidae</taxon>
        <taxon>Aphelininae</taxon>
        <taxon>Eretmocerus</taxon>
    </lineage>
</organism>
<evidence type="ECO:0000313" key="1">
    <source>
        <dbReference type="EMBL" id="KAJ8685821.1"/>
    </source>
</evidence>
<keyword evidence="2" id="KW-1185">Reference proteome</keyword>
<proteinExistence type="predicted"/>
<comment type="caution">
    <text evidence="1">The sequence shown here is derived from an EMBL/GenBank/DDBJ whole genome shotgun (WGS) entry which is preliminary data.</text>
</comment>
<reference evidence="1" key="1">
    <citation type="submission" date="2023-04" db="EMBL/GenBank/DDBJ databases">
        <title>A chromosome-level genome assembly of the parasitoid wasp Eretmocerus hayati.</title>
        <authorList>
            <person name="Zhong Y."/>
            <person name="Liu S."/>
            <person name="Liu Y."/>
        </authorList>
    </citation>
    <scope>NUCLEOTIDE SEQUENCE</scope>
    <source>
        <strain evidence="1">ZJU_SS_LIU_2023</strain>
    </source>
</reference>
<name>A0ACC2PQN5_9HYME</name>
<sequence length="363" mass="41024">MFLKHELTVTDDEGDQDGCSEPPGETSQGLQLPQTSADDFYLASQPQENSAQEEEIVTMTFIFVTKYLANGGSVRLICAFFLIGRSTSYNFVAETCHVLKIILSPLVLRCPSEPAHWLSIAARYVYLWNHPHCGGSSDATHIWIIRPPHGGSLFRNYKGFNSIILMTLSDADRRITWYCVGDYGYLSDSSAYSVSSLCRKLENNQLGFPGPRPLPGTNEVVPQVILADAIFPLSKNVMKPYGKHRPLTRREKIYNYCHSRGRMPVECQYGGLQEKWHILDQPLGFDLSVTNDLVVALVALHNFIINSNHPELPTFEPTQPNDEPMEVENYECRLSAGDIRERFADYFNVGGPGYLPWVERRIR</sequence>